<comment type="caution">
    <text evidence="2">The sequence shown here is derived from an EMBL/GenBank/DDBJ whole genome shotgun (WGS) entry which is preliminary data.</text>
</comment>
<organism evidence="2 3">
    <name type="scientific">Cymbomonas tetramitiformis</name>
    <dbReference type="NCBI Taxonomy" id="36881"/>
    <lineage>
        <taxon>Eukaryota</taxon>
        <taxon>Viridiplantae</taxon>
        <taxon>Chlorophyta</taxon>
        <taxon>Pyramimonadophyceae</taxon>
        <taxon>Pyramimonadales</taxon>
        <taxon>Pyramimonadaceae</taxon>
        <taxon>Cymbomonas</taxon>
    </lineage>
</organism>
<dbReference type="Proteomes" id="UP001190700">
    <property type="component" value="Unassembled WGS sequence"/>
</dbReference>
<evidence type="ECO:0000256" key="1">
    <source>
        <dbReference type="SAM" id="MobiDB-lite"/>
    </source>
</evidence>
<feature type="compositionally biased region" description="Low complexity" evidence="1">
    <location>
        <begin position="96"/>
        <end position="109"/>
    </location>
</feature>
<sequence>MIGYRALLEGDNEANGAADAVRAKLAFKEQQIYSRTEGMVAESVLTKCQAEFDSSKAEAVMTTTAKQAAGASCKQNRSDHRVDGGGRGGATPFQHTPGKGAKGAKPTKG</sequence>
<proteinExistence type="predicted"/>
<accession>A0AAE0F5H8</accession>
<reference evidence="2 3" key="1">
    <citation type="journal article" date="2015" name="Genome Biol. Evol.">
        <title>Comparative Genomics of a Bacterivorous Green Alga Reveals Evolutionary Causalities and Consequences of Phago-Mixotrophic Mode of Nutrition.</title>
        <authorList>
            <person name="Burns J.A."/>
            <person name="Paasch A."/>
            <person name="Narechania A."/>
            <person name="Kim E."/>
        </authorList>
    </citation>
    <scope>NUCLEOTIDE SEQUENCE [LARGE SCALE GENOMIC DNA]</scope>
    <source>
        <strain evidence="2 3">PLY_AMNH</strain>
    </source>
</reference>
<evidence type="ECO:0000313" key="2">
    <source>
        <dbReference type="EMBL" id="KAK3252279.1"/>
    </source>
</evidence>
<dbReference type="AlphaFoldDB" id="A0AAE0F5H8"/>
<keyword evidence="3" id="KW-1185">Reference proteome</keyword>
<protein>
    <submittedName>
        <fullName evidence="2">Uncharacterized protein</fullName>
    </submittedName>
</protein>
<dbReference type="EMBL" id="LGRX02025499">
    <property type="protein sequence ID" value="KAK3252279.1"/>
    <property type="molecule type" value="Genomic_DNA"/>
</dbReference>
<gene>
    <name evidence="2" type="ORF">CYMTET_38422</name>
</gene>
<name>A0AAE0F5H8_9CHLO</name>
<feature type="region of interest" description="Disordered" evidence="1">
    <location>
        <begin position="66"/>
        <end position="109"/>
    </location>
</feature>
<evidence type="ECO:0000313" key="3">
    <source>
        <dbReference type="Proteomes" id="UP001190700"/>
    </source>
</evidence>